<organism evidence="1 2">
    <name type="scientific">Seminavis robusta</name>
    <dbReference type="NCBI Taxonomy" id="568900"/>
    <lineage>
        <taxon>Eukaryota</taxon>
        <taxon>Sar</taxon>
        <taxon>Stramenopiles</taxon>
        <taxon>Ochrophyta</taxon>
        <taxon>Bacillariophyta</taxon>
        <taxon>Bacillariophyceae</taxon>
        <taxon>Bacillariophycidae</taxon>
        <taxon>Naviculales</taxon>
        <taxon>Naviculaceae</taxon>
        <taxon>Seminavis</taxon>
    </lineage>
</organism>
<comment type="caution">
    <text evidence="1">The sequence shown here is derived from an EMBL/GenBank/DDBJ whole genome shotgun (WGS) entry which is preliminary data.</text>
</comment>
<dbReference type="EMBL" id="CAICTM010000805">
    <property type="protein sequence ID" value="CAB9516765.1"/>
    <property type="molecule type" value="Genomic_DNA"/>
</dbReference>
<sequence length="216" mass="23622">MSSSNQVFSFFLAARALCHRMYNGGLGIARRLRSIFLFFVGNLHTLCGRMIARSVAWTPLFSFSSDQADDITMVVRVSSTMGCSRRVQGSLAVEQYGNTTLFRVLIDGHEVIDGVDGSNQPGDRFQGAVYLPESVQWEPVFKKVKSANTTSIRGRCAFVKFGPNVSGITALQVTLIHSNKNKSFDAKRVSAALEACIANASEAVNMVSNNNNSFHL</sequence>
<evidence type="ECO:0000313" key="2">
    <source>
        <dbReference type="Proteomes" id="UP001153069"/>
    </source>
</evidence>
<protein>
    <submittedName>
        <fullName evidence="1">Uncharacterized protein</fullName>
    </submittedName>
</protein>
<accession>A0A9N8EAC9</accession>
<evidence type="ECO:0000313" key="1">
    <source>
        <dbReference type="EMBL" id="CAB9516765.1"/>
    </source>
</evidence>
<proteinExistence type="predicted"/>
<reference evidence="1" key="1">
    <citation type="submission" date="2020-06" db="EMBL/GenBank/DDBJ databases">
        <authorList>
            <consortium name="Plant Systems Biology data submission"/>
        </authorList>
    </citation>
    <scope>NUCLEOTIDE SEQUENCE</scope>
    <source>
        <strain evidence="1">D6</strain>
    </source>
</reference>
<name>A0A9N8EAC9_9STRA</name>
<keyword evidence="2" id="KW-1185">Reference proteome</keyword>
<dbReference type="AlphaFoldDB" id="A0A9N8EAC9"/>
<gene>
    <name evidence="1" type="ORF">SEMRO_806_G205050.1</name>
</gene>
<dbReference type="Proteomes" id="UP001153069">
    <property type="component" value="Unassembled WGS sequence"/>
</dbReference>